<dbReference type="Pfam" id="PF00873">
    <property type="entry name" value="ACR_tran"/>
    <property type="match status" value="1"/>
</dbReference>
<dbReference type="RefSeq" id="WP_176350837.1">
    <property type="nucleotide sequence ID" value="NZ_JABWDJ010000310.1"/>
</dbReference>
<gene>
    <name evidence="1" type="ORF">HUV05_22865</name>
</gene>
<dbReference type="GO" id="GO:0042910">
    <property type="term" value="F:xenobiotic transmembrane transporter activity"/>
    <property type="evidence" value="ECO:0007669"/>
    <property type="project" value="TreeGrafter"/>
</dbReference>
<feature type="non-terminal residue" evidence="1">
    <location>
        <position position="1"/>
    </location>
</feature>
<accession>A0A7Y6PI58</accession>
<proteinExistence type="predicted"/>
<dbReference type="SUPFAM" id="SSF82693">
    <property type="entry name" value="Multidrug efflux transporter AcrB pore domain, PN1, PN2, PC1 and PC2 subdomains"/>
    <property type="match status" value="2"/>
</dbReference>
<feature type="non-terminal residue" evidence="1">
    <location>
        <position position="182"/>
    </location>
</feature>
<protein>
    <submittedName>
        <fullName evidence="1">Efflux RND transporter permease subunit</fullName>
    </submittedName>
</protein>
<evidence type="ECO:0000313" key="1">
    <source>
        <dbReference type="EMBL" id="NVB76279.1"/>
    </source>
</evidence>
<organism evidence="1 2">
    <name type="scientific">Phocaeicola vulgatus</name>
    <name type="common">Bacteroides vulgatus</name>
    <dbReference type="NCBI Taxonomy" id="821"/>
    <lineage>
        <taxon>Bacteria</taxon>
        <taxon>Pseudomonadati</taxon>
        <taxon>Bacteroidota</taxon>
        <taxon>Bacteroidia</taxon>
        <taxon>Bacteroidales</taxon>
        <taxon>Bacteroidaceae</taxon>
        <taxon>Phocaeicola</taxon>
    </lineage>
</organism>
<dbReference type="Gene3D" id="3.30.70.1430">
    <property type="entry name" value="Multidrug efflux transporter AcrB pore domain"/>
    <property type="match status" value="1"/>
</dbReference>
<dbReference type="Proteomes" id="UP000524321">
    <property type="component" value="Unassembled WGS sequence"/>
</dbReference>
<comment type="caution">
    <text evidence="1">The sequence shown here is derived from an EMBL/GenBank/DDBJ whole genome shotgun (WGS) entry which is preliminary data.</text>
</comment>
<dbReference type="InterPro" id="IPR001036">
    <property type="entry name" value="Acrflvin-R"/>
</dbReference>
<dbReference type="AlphaFoldDB" id="A0A7Y6PI58"/>
<sequence length="182" mass="20133">EAVTAVIEKEINGAPGLMYMSATSSSDGAVEIAATFTQGTDPDMAAVNVQNRVSTAQSLLPSEVVRIGITTEKQQNAELKTFALYAPDGGYDAKFLNNYMKLNVEPRLKRIQGVGKVQQFGAQYSMRLWLKPDQMARYHLIPSDITAVLERQNIEAATGSFGENHDNNFQYTMKYRGRFSTP</sequence>
<name>A0A7Y6PI58_PHOVU</name>
<dbReference type="Gene3D" id="3.30.2090.10">
    <property type="entry name" value="Multidrug efflux transporter AcrB TolC docking domain, DN and DC subdomains"/>
    <property type="match status" value="1"/>
</dbReference>
<dbReference type="Gene3D" id="3.30.70.1320">
    <property type="entry name" value="Multidrug efflux transporter AcrB pore domain like"/>
    <property type="match status" value="1"/>
</dbReference>
<dbReference type="InterPro" id="IPR027463">
    <property type="entry name" value="AcrB_DN_DC_subdom"/>
</dbReference>
<reference evidence="1 2" key="2">
    <citation type="submission" date="2020-07" db="EMBL/GenBank/DDBJ databases">
        <title>Bacterial metabolism rescues the inhibition of intestinal drug absorption by food and drug additives.</title>
        <authorList>
            <person name="Zou L."/>
            <person name="Spanogiannopoulos P."/>
            <person name="Chien H.-C."/>
            <person name="Pieper L.M."/>
            <person name="Cai W."/>
            <person name="Khuri N."/>
            <person name="Pottel J."/>
            <person name="Vora B."/>
            <person name="Ni Z."/>
            <person name="Tsakalozou E."/>
            <person name="Zhang W."/>
            <person name="Shoichet B.K."/>
            <person name="Giacomini K.M."/>
            <person name="Turnbaugh P.J."/>
        </authorList>
    </citation>
    <scope>NUCLEOTIDE SEQUENCE [LARGE SCALE GENOMIC DNA]</scope>
    <source>
        <strain evidence="1 2">B33</strain>
    </source>
</reference>
<dbReference type="PANTHER" id="PTHR32063:SF9">
    <property type="entry name" value="SIMILAR TO MULTIDRUG RESISTANCE PROTEIN MEXB"/>
    <property type="match status" value="1"/>
</dbReference>
<dbReference type="EMBL" id="JABWDJ010000310">
    <property type="protein sequence ID" value="NVB76279.1"/>
    <property type="molecule type" value="Genomic_DNA"/>
</dbReference>
<dbReference type="PANTHER" id="PTHR32063">
    <property type="match status" value="1"/>
</dbReference>
<reference evidence="1 2" key="1">
    <citation type="submission" date="2020-04" db="EMBL/GenBank/DDBJ databases">
        <authorList>
            <person name="Pieper L."/>
        </authorList>
    </citation>
    <scope>NUCLEOTIDE SEQUENCE [LARGE SCALE GENOMIC DNA]</scope>
    <source>
        <strain evidence="1 2">B33</strain>
    </source>
</reference>
<evidence type="ECO:0000313" key="2">
    <source>
        <dbReference type="Proteomes" id="UP000524321"/>
    </source>
</evidence>
<dbReference type="SUPFAM" id="SSF82714">
    <property type="entry name" value="Multidrug efflux transporter AcrB TolC docking domain, DN and DC subdomains"/>
    <property type="match status" value="1"/>
</dbReference>
<dbReference type="GO" id="GO:0005886">
    <property type="term" value="C:plasma membrane"/>
    <property type="evidence" value="ECO:0007669"/>
    <property type="project" value="TreeGrafter"/>
</dbReference>